<keyword evidence="2" id="KW-1185">Reference proteome</keyword>
<reference evidence="1 2" key="1">
    <citation type="submission" date="2019-11" db="EMBL/GenBank/DDBJ databases">
        <title>Characterization of a novel member of the family Ackermannviridae.</title>
        <authorList>
            <person name="Maina A.N."/>
            <person name="Mwaura F.B."/>
            <person name="Jumba M."/>
        </authorList>
    </citation>
    <scope>NUCLEOTIDE SEQUENCE [LARGE SCALE GENOMIC DNA]</scope>
</reference>
<evidence type="ECO:0000313" key="2">
    <source>
        <dbReference type="Proteomes" id="UP000433471"/>
    </source>
</evidence>
<dbReference type="EMBL" id="MN718199">
    <property type="protein sequence ID" value="QGZ16072.1"/>
    <property type="molecule type" value="Genomic_DNA"/>
</dbReference>
<gene>
    <name evidence="1" type="ORF">Kuja_0810</name>
</gene>
<evidence type="ECO:0000313" key="1">
    <source>
        <dbReference type="EMBL" id="QGZ16072.1"/>
    </source>
</evidence>
<dbReference type="Proteomes" id="UP000433471">
    <property type="component" value="Segment"/>
</dbReference>
<accession>A0A6B9JBW9</accession>
<name>A0A6B9JBW9_9CAUD</name>
<sequence>MKLSKTTLSNTLIWIYLNQNTKFQRKEVLQALENHFICLPDGKIALTKSGLLMLSTANSPIWDTYTFLEKHGYFIDVTPTNRDTIVFRHSTLPLDDSLSLVVFQNLTSLYDKNNKLINKYVILKRLKNANQ</sequence>
<proteinExistence type="predicted"/>
<protein>
    <submittedName>
        <fullName evidence="1">Uncharacterized protein</fullName>
    </submittedName>
</protein>
<organism evidence="1 2">
    <name type="scientific">Vibrio phage vB_VchM_Kuja</name>
    <dbReference type="NCBI Taxonomy" id="2686437"/>
    <lineage>
        <taxon>Viruses</taxon>
        <taxon>Duplodnaviria</taxon>
        <taxon>Heunggongvirae</taxon>
        <taxon>Uroviricota</taxon>
        <taxon>Caudoviricetes</taxon>
        <taxon>Pantevenvirales</taxon>
        <taxon>Ackermannviridae</taxon>
        <taxon>Kujavirus</taxon>
        <taxon>Kujavirus kuja</taxon>
    </lineage>
</organism>